<dbReference type="PANTHER" id="PTHR30290:SF28">
    <property type="entry name" value="ABC TRANSPORTER PERIPLASMIC-BINDING PROTEIN SAPA-RELATED"/>
    <property type="match status" value="1"/>
</dbReference>
<dbReference type="GO" id="GO:0043190">
    <property type="term" value="C:ATP-binding cassette (ABC) transporter complex"/>
    <property type="evidence" value="ECO:0007669"/>
    <property type="project" value="InterPro"/>
</dbReference>
<dbReference type="CDD" id="cd08493">
    <property type="entry name" value="PBP2_DppA_like"/>
    <property type="match status" value="1"/>
</dbReference>
<dbReference type="InterPro" id="IPR039424">
    <property type="entry name" value="SBP_5"/>
</dbReference>
<feature type="domain" description="Solute-binding protein family 5" evidence="1">
    <location>
        <begin position="70"/>
        <end position="449"/>
    </location>
</feature>
<dbReference type="OrthoDB" id="9801912at2"/>
<reference evidence="2 3" key="1">
    <citation type="submission" date="2017-08" db="EMBL/GenBank/DDBJ databases">
        <title>A Genome Sequence of Oceanimonas doudoroffii ATCC 27123T.</title>
        <authorList>
            <person name="Brennan M.A."/>
            <person name="Maclea K.S."/>
            <person name="Mcclelland W.D."/>
            <person name="Trachtenberg A.M."/>
        </authorList>
    </citation>
    <scope>NUCLEOTIDE SEQUENCE [LARGE SCALE GENOMIC DNA]</scope>
    <source>
        <strain evidence="2 3">ATCC 27123</strain>
    </source>
</reference>
<dbReference type="Proteomes" id="UP000242757">
    <property type="component" value="Unassembled WGS sequence"/>
</dbReference>
<dbReference type="Gene3D" id="3.40.190.10">
    <property type="entry name" value="Periplasmic binding protein-like II"/>
    <property type="match status" value="1"/>
</dbReference>
<dbReference type="EMBL" id="NBIM01000001">
    <property type="protein sequence ID" value="OXY82988.1"/>
    <property type="molecule type" value="Genomic_DNA"/>
</dbReference>
<dbReference type="Pfam" id="PF00496">
    <property type="entry name" value="SBP_bac_5"/>
    <property type="match status" value="1"/>
</dbReference>
<name>A0A233RHX4_9GAMM</name>
<evidence type="ECO:0000259" key="1">
    <source>
        <dbReference type="Pfam" id="PF00496"/>
    </source>
</evidence>
<dbReference type="GO" id="GO:1904680">
    <property type="term" value="F:peptide transmembrane transporter activity"/>
    <property type="evidence" value="ECO:0007669"/>
    <property type="project" value="TreeGrafter"/>
</dbReference>
<evidence type="ECO:0000313" key="2">
    <source>
        <dbReference type="EMBL" id="OXY82988.1"/>
    </source>
</evidence>
<dbReference type="PIRSF" id="PIRSF002741">
    <property type="entry name" value="MppA"/>
    <property type="match status" value="1"/>
</dbReference>
<dbReference type="InterPro" id="IPR030678">
    <property type="entry name" value="Peptide/Ni-bd"/>
</dbReference>
<dbReference type="Gene3D" id="3.90.76.10">
    <property type="entry name" value="Dipeptide-binding Protein, Domain 1"/>
    <property type="match status" value="1"/>
</dbReference>
<dbReference type="PROSITE" id="PS51257">
    <property type="entry name" value="PROKAR_LIPOPROTEIN"/>
    <property type="match status" value="1"/>
</dbReference>
<comment type="caution">
    <text evidence="2">The sequence shown here is derived from an EMBL/GenBank/DDBJ whole genome shotgun (WGS) entry which is preliminary data.</text>
</comment>
<dbReference type="GO" id="GO:0030288">
    <property type="term" value="C:outer membrane-bounded periplasmic space"/>
    <property type="evidence" value="ECO:0007669"/>
    <property type="project" value="UniProtKB-ARBA"/>
</dbReference>
<accession>A0A233RHX4</accession>
<evidence type="ECO:0000313" key="3">
    <source>
        <dbReference type="Proteomes" id="UP000242757"/>
    </source>
</evidence>
<dbReference type="SUPFAM" id="SSF53850">
    <property type="entry name" value="Periplasmic binding protein-like II"/>
    <property type="match status" value="1"/>
</dbReference>
<dbReference type="GO" id="GO:0015833">
    <property type="term" value="P:peptide transport"/>
    <property type="evidence" value="ECO:0007669"/>
    <property type="project" value="TreeGrafter"/>
</dbReference>
<gene>
    <name evidence="2" type="ORF">B6S08_05670</name>
</gene>
<dbReference type="Gene3D" id="3.10.105.10">
    <property type="entry name" value="Dipeptide-binding Protein, Domain 3"/>
    <property type="match status" value="1"/>
</dbReference>
<dbReference type="RefSeq" id="WP_094199766.1">
    <property type="nucleotide sequence ID" value="NZ_NBIM01000001.1"/>
</dbReference>
<proteinExistence type="predicted"/>
<sequence>MRFWLCWLSALLLTGCDTGDRQLAKESLLYCAEGAPFTFNPQLAAATQTLDATAHQLYDRLLDIDPETLQPVPALALDWHRSDDGLHYRFTLRPGVQFHHTAWFSPSRPLNADDVVFSFQRLIDNTHPFHGVSGGHYPFFDSIGLGGLVKRVRALGPREVEFELRRPDASFIGNLATDYAVVLSAEYAGQLLAAGTPELLDQQPVGTGPFYLAQYRLDDFIRYHRHPGYWRGGVKLAQLVFDITPKSSKRLAKLLTGECDVMAHPGASQMAVIKSHPELVLDQATGMNVSVLALNTQKAPFNDVRVRKALALALSRNDILQAVYFGIGSEAESVLPPVSWGYNPNLLMPLPDAERARWLLAQAGLAKGFDMTLLIPTGARSFNPDGLKTGQLIQRRLEELGIRVRLQSLEEQILRRELMAGRQDAVLTGWSADTPDPDNLLHNLLGCQAIAAGTNASRWCHPLFEQQINAARRAPTLNERIRHYHLAQELIYQDMPLIPLNHTLKQQAYRRSVQDLQLQPYGGVVLRQARKE</sequence>
<organism evidence="2 3">
    <name type="scientific">Oceanimonas doudoroffii</name>
    <dbReference type="NCBI Taxonomy" id="84158"/>
    <lineage>
        <taxon>Bacteria</taxon>
        <taxon>Pseudomonadati</taxon>
        <taxon>Pseudomonadota</taxon>
        <taxon>Gammaproteobacteria</taxon>
        <taxon>Aeromonadales</taxon>
        <taxon>Aeromonadaceae</taxon>
        <taxon>Oceanimonas</taxon>
    </lineage>
</organism>
<dbReference type="PANTHER" id="PTHR30290">
    <property type="entry name" value="PERIPLASMIC BINDING COMPONENT OF ABC TRANSPORTER"/>
    <property type="match status" value="1"/>
</dbReference>
<dbReference type="AlphaFoldDB" id="A0A233RHX4"/>
<dbReference type="InterPro" id="IPR000914">
    <property type="entry name" value="SBP_5_dom"/>
</dbReference>
<protein>
    <submittedName>
        <fullName evidence="2">ABC transporter substrate-binding protein</fullName>
    </submittedName>
</protein>
<keyword evidence="3" id="KW-1185">Reference proteome</keyword>